<accession>A0ABZ2TFS1</accession>
<keyword evidence="2" id="KW-0472">Membrane</keyword>
<dbReference type="Gene3D" id="1.25.40.10">
    <property type="entry name" value="Tetratricopeptide repeat domain"/>
    <property type="match status" value="1"/>
</dbReference>
<dbReference type="EMBL" id="CP146606">
    <property type="protein sequence ID" value="WYK18567.1"/>
    <property type="molecule type" value="Genomic_DNA"/>
</dbReference>
<feature type="transmembrane region" description="Helical" evidence="2">
    <location>
        <begin position="91"/>
        <end position="113"/>
    </location>
</feature>
<keyword evidence="2" id="KW-0812">Transmembrane</keyword>
<dbReference type="InterPro" id="IPR011990">
    <property type="entry name" value="TPR-like_helical_dom_sf"/>
</dbReference>
<keyword evidence="4" id="KW-1185">Reference proteome</keyword>
<gene>
    <name evidence="3" type="primary">ccmI</name>
    <name evidence="3" type="ORF">RZS32_001385</name>
</gene>
<reference evidence="3 4" key="1">
    <citation type="submission" date="2024-02" db="EMBL/GenBank/DDBJ databases">
        <title>Roseovarius strain W115 nov., isolated from a marine algae.</title>
        <authorList>
            <person name="Lee M.W."/>
            <person name="Lee J.K."/>
            <person name="Kim J.M."/>
            <person name="Choi D.G."/>
            <person name="Baek J.H."/>
            <person name="Bayburt H."/>
            <person name="Jung J.J."/>
            <person name="Han D.M."/>
            <person name="Jeon C.O."/>
        </authorList>
    </citation>
    <scope>NUCLEOTIDE SEQUENCE [LARGE SCALE GENOMIC DNA]</scope>
    <source>
        <strain evidence="3 4">W115</strain>
    </source>
</reference>
<evidence type="ECO:0000256" key="1">
    <source>
        <dbReference type="ARBA" id="ARBA00022748"/>
    </source>
</evidence>
<keyword evidence="2" id="KW-1133">Transmembrane helix</keyword>
<dbReference type="InterPro" id="IPR017560">
    <property type="entry name" value="Cyt_c_biogenesis_CcmI"/>
</dbReference>
<organism evidence="3 4">
    <name type="scientific">Roseovarius rhodophyticola</name>
    <dbReference type="NCBI Taxonomy" id="3080827"/>
    <lineage>
        <taxon>Bacteria</taxon>
        <taxon>Pseudomonadati</taxon>
        <taxon>Pseudomonadota</taxon>
        <taxon>Alphaproteobacteria</taxon>
        <taxon>Rhodobacterales</taxon>
        <taxon>Roseobacteraceae</taxon>
        <taxon>Roseovarius</taxon>
    </lineage>
</organism>
<dbReference type="RefSeq" id="WP_317055250.1">
    <property type="nucleotide sequence ID" value="NZ_CP146606.1"/>
</dbReference>
<dbReference type="Proteomes" id="UP001281305">
    <property type="component" value="Chromosome"/>
</dbReference>
<protein>
    <submittedName>
        <fullName evidence="3">C-type cytochrome biogenesis protein CcmI</fullName>
    </submittedName>
</protein>
<keyword evidence="1" id="KW-0201">Cytochrome c-type biogenesis</keyword>
<dbReference type="NCBIfam" id="TIGR03142">
    <property type="entry name" value="cytochro_ccmI"/>
    <property type="match status" value="1"/>
</dbReference>
<evidence type="ECO:0000256" key="2">
    <source>
        <dbReference type="SAM" id="Phobius"/>
    </source>
</evidence>
<evidence type="ECO:0000313" key="4">
    <source>
        <dbReference type="Proteomes" id="UP001281305"/>
    </source>
</evidence>
<evidence type="ECO:0000313" key="3">
    <source>
        <dbReference type="EMBL" id="WYK18567.1"/>
    </source>
</evidence>
<name>A0ABZ2TFS1_9RHOB</name>
<sequence>MIFWAIAGGLALLCAFVLGLFGLKGQAGDEPPAAYDLKVYRDQLKEVDRDLARGVIAEEDAERIRAEVSRRILAADAQLQATEATGGKQPLGLRIAILAAAVAVVGGAGALYARMGVPGYEDLPLQLRLATSNEARANRPSQAELEEVLPEFEITEDIPEDYQALITRLRDTVENRPDDMRGLQLLARTEASIGNLPAAHAAQTKLIELKGDAATAEDFAKLADMMISSGGGFVSAEAEIALREALDRNPQEPRARYYMGLYLMQVDRPDMAFRTWDALLRESTSDAPWVPLIRGQIEELAWRAGVARYQLPDENRRSGPTLADMTAARDMTPEEREGMIRSMVAGLDERIREEGGTPGEWARLINAYAVLGDEDEIRDVLARAREAFAGDPENLEIMENAAKEAGFAE</sequence>
<dbReference type="SUPFAM" id="SSF48452">
    <property type="entry name" value="TPR-like"/>
    <property type="match status" value="1"/>
</dbReference>
<proteinExistence type="predicted"/>